<dbReference type="EMBL" id="HBFQ01026778">
    <property type="protein sequence ID" value="CAD8844543.1"/>
    <property type="molecule type" value="Transcribed_RNA"/>
</dbReference>
<gene>
    <name evidence="1" type="ORF">NSCI0253_LOCUS18893</name>
</gene>
<evidence type="ECO:0000313" key="1">
    <source>
        <dbReference type="EMBL" id="CAD8844543.1"/>
    </source>
</evidence>
<protein>
    <submittedName>
        <fullName evidence="1">Uncharacterized protein</fullName>
    </submittedName>
</protein>
<dbReference type="AlphaFoldDB" id="A0A7S1A6X0"/>
<name>A0A7S1A6X0_NOCSC</name>
<organism evidence="1">
    <name type="scientific">Noctiluca scintillans</name>
    <name type="common">Sea sparkle</name>
    <name type="synonym">Red tide dinoflagellate</name>
    <dbReference type="NCBI Taxonomy" id="2966"/>
    <lineage>
        <taxon>Eukaryota</taxon>
        <taxon>Sar</taxon>
        <taxon>Alveolata</taxon>
        <taxon>Dinophyceae</taxon>
        <taxon>Noctilucales</taxon>
        <taxon>Noctilucaceae</taxon>
        <taxon>Noctiluca</taxon>
    </lineage>
</organism>
<accession>A0A7S1A6X0</accession>
<reference evidence="1" key="1">
    <citation type="submission" date="2021-01" db="EMBL/GenBank/DDBJ databases">
        <authorList>
            <person name="Corre E."/>
            <person name="Pelletier E."/>
            <person name="Niang G."/>
            <person name="Scheremetjew M."/>
            <person name="Finn R."/>
            <person name="Kale V."/>
            <person name="Holt S."/>
            <person name="Cochrane G."/>
            <person name="Meng A."/>
            <person name="Brown T."/>
            <person name="Cohen L."/>
        </authorList>
    </citation>
    <scope>NUCLEOTIDE SEQUENCE</scope>
</reference>
<proteinExistence type="predicted"/>
<sequence>MQASSWMVVLHAMRVKVDDPKHTLAGVRLWVHDIPWRLLGLDGPLYRAQPSAKPSAGKDDAVDTLVKGSVERQDVKACVCQGSGDTICVEVHEVDLVVVKQPRADVASRKCQLFATAPGVSSKPRKYRPTLSSVPEGEDQVPGCLGPILETLLEQLVKVPLAPEPSQRVRTVTF</sequence>